<evidence type="ECO:0000259" key="2">
    <source>
        <dbReference type="Pfam" id="PF00535"/>
    </source>
</evidence>
<dbReference type="RefSeq" id="WP_089359826.1">
    <property type="nucleotide sequence ID" value="NZ_FZOG01000002.1"/>
</dbReference>
<dbReference type="InterPro" id="IPR001173">
    <property type="entry name" value="Glyco_trans_2-like"/>
</dbReference>
<name>A0A239DN52_9PSED</name>
<dbReference type="InterPro" id="IPR029044">
    <property type="entry name" value="Nucleotide-diphossugar_trans"/>
</dbReference>
<keyword evidence="1" id="KW-0997">Cell inner membrane</keyword>
<protein>
    <submittedName>
        <fullName evidence="3">Alpha-1,3-rhamnosyltransferase</fullName>
    </submittedName>
</protein>
<keyword evidence="1" id="KW-1003">Cell membrane</keyword>
<organism evidence="3 4">
    <name type="scientific">Pseudomonas segetis</name>
    <dbReference type="NCBI Taxonomy" id="298908"/>
    <lineage>
        <taxon>Bacteria</taxon>
        <taxon>Pseudomonadati</taxon>
        <taxon>Pseudomonadota</taxon>
        <taxon>Gammaproteobacteria</taxon>
        <taxon>Pseudomonadales</taxon>
        <taxon>Pseudomonadaceae</taxon>
        <taxon>Pseudomonas</taxon>
    </lineage>
</organism>
<reference evidence="4" key="1">
    <citation type="submission" date="2017-06" db="EMBL/GenBank/DDBJ databases">
        <authorList>
            <person name="Varghese N."/>
            <person name="Submissions S."/>
        </authorList>
    </citation>
    <scope>NUCLEOTIDE SEQUENCE [LARGE SCALE GENOMIC DNA]</scope>
    <source>
        <strain evidence="4">CIP 108523</strain>
    </source>
</reference>
<dbReference type="Pfam" id="PF00535">
    <property type="entry name" value="Glycos_transf_2"/>
    <property type="match status" value="1"/>
</dbReference>
<dbReference type="EMBL" id="FZOG01000002">
    <property type="protein sequence ID" value="SNS33193.1"/>
    <property type="molecule type" value="Genomic_DNA"/>
</dbReference>
<dbReference type="Proteomes" id="UP000242915">
    <property type="component" value="Unassembled WGS sequence"/>
</dbReference>
<dbReference type="PANTHER" id="PTHR22916">
    <property type="entry name" value="GLYCOSYLTRANSFERASE"/>
    <property type="match status" value="1"/>
</dbReference>
<accession>A0A239DN52</accession>
<keyword evidence="4" id="KW-1185">Reference proteome</keyword>
<keyword evidence="1" id="KW-0472">Membrane</keyword>
<keyword evidence="3" id="KW-0808">Transferase</keyword>
<evidence type="ECO:0000313" key="3">
    <source>
        <dbReference type="EMBL" id="SNS33193.1"/>
    </source>
</evidence>
<proteinExistence type="predicted"/>
<feature type="domain" description="Glycosyltransferase 2-like" evidence="2">
    <location>
        <begin position="11"/>
        <end position="173"/>
    </location>
</feature>
<gene>
    <name evidence="3" type="ORF">SAMN05216255_2324</name>
</gene>
<dbReference type="PANTHER" id="PTHR22916:SF3">
    <property type="entry name" value="UDP-GLCNAC:BETAGAL BETA-1,3-N-ACETYLGLUCOSAMINYLTRANSFERASE-LIKE PROTEIN 1"/>
    <property type="match status" value="1"/>
</dbReference>
<evidence type="ECO:0000256" key="1">
    <source>
        <dbReference type="ARBA" id="ARBA00022519"/>
    </source>
</evidence>
<dbReference type="GO" id="GO:0016758">
    <property type="term" value="F:hexosyltransferase activity"/>
    <property type="evidence" value="ECO:0007669"/>
    <property type="project" value="UniProtKB-ARBA"/>
</dbReference>
<sequence>MDKLLESPLVTVIIASYNHAQYIEESIKSVLAQTYPNIELMVIDDGSSDDSVERISALQQQHGFYFKAQQNQGLSRTLNQAIALSKGSLIAPFGSDDIMFPERIALQVAHMATAPEAGICAGNIERIDSQGRVRERQRIRAARRMDFDAVFLKTEPIAPAPTLLFRREALEKVGGFNPEIRLEDLYIELKITQAGYYIDVLQEVLAQYRMHDTNTYKNLRFMIDNVLATYACFSDHPRYPDVCNRFINSMLVRCARTDKKLARELIRRLPVSAWNTKTLRAFGRYLMPA</sequence>
<dbReference type="Gene3D" id="3.90.550.10">
    <property type="entry name" value="Spore Coat Polysaccharide Biosynthesis Protein SpsA, Chain A"/>
    <property type="match status" value="1"/>
</dbReference>
<dbReference type="SUPFAM" id="SSF53448">
    <property type="entry name" value="Nucleotide-diphospho-sugar transferases"/>
    <property type="match status" value="1"/>
</dbReference>
<dbReference type="AlphaFoldDB" id="A0A239DN52"/>
<evidence type="ECO:0000313" key="4">
    <source>
        <dbReference type="Proteomes" id="UP000242915"/>
    </source>
</evidence>